<reference evidence="2 3" key="2">
    <citation type="submission" date="2017-08" db="EMBL/GenBank/DDBJ databases">
        <title>WGS of novel Burkholderia cepaca complex species.</title>
        <authorList>
            <person name="Lipuma J."/>
            <person name="Spilker T."/>
        </authorList>
    </citation>
    <scope>NUCLEOTIDE SEQUENCE [LARGE SCALE GENOMIC DNA]</scope>
    <source>
        <strain evidence="2 3">AU17325</strain>
    </source>
</reference>
<dbReference type="RefSeq" id="WP_081062950.1">
    <property type="nucleotide sequence ID" value="NZ_CP091649.1"/>
</dbReference>
<dbReference type="OrthoDB" id="9012126at2"/>
<evidence type="ECO:0000256" key="1">
    <source>
        <dbReference type="SAM" id="SignalP"/>
    </source>
</evidence>
<evidence type="ECO:0000313" key="2">
    <source>
        <dbReference type="EMBL" id="OXI31846.1"/>
    </source>
</evidence>
<keyword evidence="1" id="KW-0732">Signal</keyword>
<organism evidence="2 3">
    <name type="scientific">Burkholderia aenigmatica</name>
    <dbReference type="NCBI Taxonomy" id="2015348"/>
    <lineage>
        <taxon>Bacteria</taxon>
        <taxon>Pseudomonadati</taxon>
        <taxon>Pseudomonadota</taxon>
        <taxon>Betaproteobacteria</taxon>
        <taxon>Burkholderiales</taxon>
        <taxon>Burkholderiaceae</taxon>
        <taxon>Burkholderia</taxon>
        <taxon>Burkholderia cepacia complex</taxon>
    </lineage>
</organism>
<proteinExistence type="predicted"/>
<reference evidence="3" key="1">
    <citation type="submission" date="2017-06" db="EMBL/GenBank/DDBJ databases">
        <authorList>
            <person name="LiPuma J."/>
            <person name="Spilker T."/>
        </authorList>
    </citation>
    <scope>NUCLEOTIDE SEQUENCE [LARGE SCALE GENOMIC DNA]</scope>
    <source>
        <strain evidence="3">AU17325</strain>
    </source>
</reference>
<accession>A0A228HNT1</accession>
<dbReference type="EMBL" id="NKFA01000043">
    <property type="protein sequence ID" value="OXI31846.1"/>
    <property type="molecule type" value="Genomic_DNA"/>
</dbReference>
<evidence type="ECO:0000313" key="3">
    <source>
        <dbReference type="Proteomes" id="UP000214600"/>
    </source>
</evidence>
<sequence>MKFLPRVMLAIGCWLAMVVHAEAAPVRCSYGYQDSTCTTPLRNGPIPQPQCSSGPGWTTVSASIWQGSHWSAPQCSYQAAPTCPNGYDTVAAPVWSGSSWTAPVCTVRAQTPPPTSNWAQICNQAAAARGYTTHFTNSMFNPYTFGTGVATMGGDDGMAIGPPYINGDLSTNQYDATCFVRTDNGAIYQLWIVEYDGYQAGN</sequence>
<comment type="caution">
    <text evidence="2">The sequence shown here is derived from an EMBL/GenBank/DDBJ whole genome shotgun (WGS) entry which is preliminary data.</text>
</comment>
<dbReference type="Proteomes" id="UP000214600">
    <property type="component" value="Unassembled WGS sequence"/>
</dbReference>
<protein>
    <recommendedName>
        <fullName evidence="4">Secreted protein</fullName>
    </recommendedName>
</protein>
<evidence type="ECO:0008006" key="4">
    <source>
        <dbReference type="Google" id="ProtNLM"/>
    </source>
</evidence>
<name>A0A228HNT1_9BURK</name>
<gene>
    <name evidence="2" type="ORF">CFB84_42000</name>
</gene>
<feature type="chain" id="PRO_5011287050" description="Secreted protein" evidence="1">
    <location>
        <begin position="24"/>
        <end position="202"/>
    </location>
</feature>
<dbReference type="AlphaFoldDB" id="A0A228HNT1"/>
<feature type="signal peptide" evidence="1">
    <location>
        <begin position="1"/>
        <end position="23"/>
    </location>
</feature>